<keyword evidence="9" id="KW-0630">Potassium</keyword>
<keyword evidence="8" id="KW-0460">Magnesium</keyword>
<dbReference type="InterPro" id="IPR052492">
    <property type="entry name" value="Tubulin-tyrosine_ligase"/>
</dbReference>
<dbReference type="Gene3D" id="3.40.50.11480">
    <property type="match status" value="1"/>
</dbReference>
<dbReference type="PANTHER" id="PTHR46570:SF1">
    <property type="entry name" value="TUBULIN--TYROSINE LIGASE"/>
    <property type="match status" value="1"/>
</dbReference>
<keyword evidence="6" id="KW-0547">Nucleotide-binding</keyword>
<dbReference type="EMBL" id="VBQZ03000018">
    <property type="protein sequence ID" value="MXQ83708.1"/>
    <property type="molecule type" value="Genomic_DNA"/>
</dbReference>
<evidence type="ECO:0000256" key="1">
    <source>
        <dbReference type="ARBA" id="ARBA00001946"/>
    </source>
</evidence>
<dbReference type="Pfam" id="PF03133">
    <property type="entry name" value="TTL"/>
    <property type="match status" value="1"/>
</dbReference>
<evidence type="ECO:0000256" key="7">
    <source>
        <dbReference type="ARBA" id="ARBA00022840"/>
    </source>
</evidence>
<organism evidence="14 15">
    <name type="scientific">Bos mutus</name>
    <name type="common">wild yak</name>
    <dbReference type="NCBI Taxonomy" id="72004"/>
    <lineage>
        <taxon>Eukaryota</taxon>
        <taxon>Metazoa</taxon>
        <taxon>Chordata</taxon>
        <taxon>Craniata</taxon>
        <taxon>Vertebrata</taxon>
        <taxon>Euteleostomi</taxon>
        <taxon>Mammalia</taxon>
        <taxon>Eutheria</taxon>
        <taxon>Laurasiatheria</taxon>
        <taxon>Artiodactyla</taxon>
        <taxon>Ruminantia</taxon>
        <taxon>Pecora</taxon>
        <taxon>Bovidae</taxon>
        <taxon>Bovinae</taxon>
        <taxon>Bos</taxon>
    </lineage>
</organism>
<evidence type="ECO:0000256" key="9">
    <source>
        <dbReference type="ARBA" id="ARBA00022958"/>
    </source>
</evidence>
<comment type="similarity">
    <text evidence="3">Belongs to the tubulin--tyrosine ligase family.</text>
</comment>
<evidence type="ECO:0000313" key="15">
    <source>
        <dbReference type="Proteomes" id="UP000322234"/>
    </source>
</evidence>
<dbReference type="Gene3D" id="3.30.470.20">
    <property type="entry name" value="ATP-grasp fold, B domain"/>
    <property type="match status" value="1"/>
</dbReference>
<keyword evidence="7" id="KW-0067">ATP-binding</keyword>
<accession>A0A6B0R0M6</accession>
<proteinExistence type="inferred from homology"/>
<dbReference type="GO" id="GO:0005524">
    <property type="term" value="F:ATP binding"/>
    <property type="evidence" value="ECO:0007669"/>
    <property type="project" value="UniProtKB-KW"/>
</dbReference>
<dbReference type="EC" id="6.3.2.25" evidence="11"/>
<comment type="cofactor">
    <cofactor evidence="2">
        <name>K(+)</name>
        <dbReference type="ChEBI" id="CHEBI:29103"/>
    </cofactor>
</comment>
<evidence type="ECO:0000256" key="2">
    <source>
        <dbReference type="ARBA" id="ARBA00001958"/>
    </source>
</evidence>
<evidence type="ECO:0000313" key="14">
    <source>
        <dbReference type="EMBL" id="MXQ83708.1"/>
    </source>
</evidence>
<evidence type="ECO:0000256" key="4">
    <source>
        <dbReference type="ARBA" id="ARBA00011245"/>
    </source>
</evidence>
<gene>
    <name evidence="14" type="ORF">E5288_WYG002286</name>
</gene>
<evidence type="ECO:0000256" key="3">
    <source>
        <dbReference type="ARBA" id="ARBA00006820"/>
    </source>
</evidence>
<dbReference type="GO" id="GO:0000226">
    <property type="term" value="P:microtubule cytoskeleton organization"/>
    <property type="evidence" value="ECO:0007669"/>
    <property type="project" value="TreeGrafter"/>
</dbReference>
<evidence type="ECO:0000256" key="6">
    <source>
        <dbReference type="ARBA" id="ARBA00022741"/>
    </source>
</evidence>
<comment type="function">
    <text evidence="10">Catalyzes the post-translational addition of a tyrosine to the C-terminal end of detyrosinated alpha-tubulin.</text>
</comment>
<reference evidence="14" key="1">
    <citation type="submission" date="2019-10" db="EMBL/GenBank/DDBJ databases">
        <title>The sequence and de novo assembly of the wild yak genome.</title>
        <authorList>
            <person name="Liu Y."/>
        </authorList>
    </citation>
    <scope>NUCLEOTIDE SEQUENCE [LARGE SCALE GENOMIC DNA]</scope>
    <source>
        <strain evidence="14">WY2019</strain>
    </source>
</reference>
<comment type="subunit">
    <text evidence="4">Monomer.</text>
</comment>
<dbReference type="InterPro" id="IPR004344">
    <property type="entry name" value="TTL/TTLL_fam"/>
</dbReference>
<evidence type="ECO:0000256" key="13">
    <source>
        <dbReference type="ARBA" id="ARBA00047950"/>
    </source>
</evidence>
<dbReference type="Proteomes" id="UP000322234">
    <property type="component" value="Unassembled WGS sequence"/>
</dbReference>
<evidence type="ECO:0000256" key="10">
    <source>
        <dbReference type="ARBA" id="ARBA00037791"/>
    </source>
</evidence>
<dbReference type="AlphaFoldDB" id="A0A6B0R0M6"/>
<dbReference type="PANTHER" id="PTHR46570">
    <property type="entry name" value="TUBULIN--TYROSINE LIGASE"/>
    <property type="match status" value="1"/>
</dbReference>
<name>A0A6B0R0M6_9CETA</name>
<keyword evidence="15" id="KW-1185">Reference proteome</keyword>
<evidence type="ECO:0000256" key="11">
    <source>
        <dbReference type="ARBA" id="ARBA00038960"/>
    </source>
</evidence>
<comment type="catalytic activity">
    <reaction evidence="13">
        <text>C-terminal L-alpha-aminoacyl-L-glutamyl-L-glutamyl-[tubulin] + L-tyrosine + ATP = C-terminal L-alpha-aminoacyl-L-glutamyl-L-glutamyl-L-tyrosyl-[tubulin] + ADP + phosphate + H(+)</text>
        <dbReference type="Rhea" id="RHEA:17605"/>
        <dbReference type="Rhea" id="RHEA-COMP:16434"/>
        <dbReference type="Rhea" id="RHEA-COMP:16435"/>
        <dbReference type="ChEBI" id="CHEBI:15378"/>
        <dbReference type="ChEBI" id="CHEBI:30616"/>
        <dbReference type="ChEBI" id="CHEBI:43474"/>
        <dbReference type="ChEBI" id="CHEBI:58315"/>
        <dbReference type="ChEBI" id="CHEBI:149554"/>
        <dbReference type="ChEBI" id="CHEBI:149555"/>
        <dbReference type="ChEBI" id="CHEBI:456216"/>
        <dbReference type="EC" id="6.3.2.25"/>
    </reaction>
</comment>
<evidence type="ECO:0000256" key="12">
    <source>
        <dbReference type="ARBA" id="ARBA00041021"/>
    </source>
</evidence>
<comment type="caution">
    <text evidence="14">The sequence shown here is derived from an EMBL/GenBank/DDBJ whole genome shotgun (WGS) entry which is preliminary data.</text>
</comment>
<dbReference type="GO" id="GO:0005876">
    <property type="term" value="C:spindle microtubule"/>
    <property type="evidence" value="ECO:0007669"/>
    <property type="project" value="TreeGrafter"/>
</dbReference>
<evidence type="ECO:0000256" key="8">
    <source>
        <dbReference type="ARBA" id="ARBA00022842"/>
    </source>
</evidence>
<sequence>MYTFVVRDGNSSVYANEVFWLLLATGHWKRLQWDNPRFSLMLEERNRLPFRRLDQRKRRERATLGLQSHQPEPKTTKARCTGSRNTWSSRCSWKPGHRKFDIRGWVLVDCQFNIYLYSEGVLQTASEPYQVDYFQDKTSHLTNHCIQKEYSENYGKYEEGERNVL</sequence>
<comment type="cofactor">
    <cofactor evidence="1">
        <name>Mg(2+)</name>
        <dbReference type="ChEBI" id="CHEBI:18420"/>
    </cofactor>
</comment>
<dbReference type="GO" id="GO:0004835">
    <property type="term" value="F:tubulin-tyrosine ligase activity"/>
    <property type="evidence" value="ECO:0007669"/>
    <property type="project" value="UniProtKB-EC"/>
</dbReference>
<evidence type="ECO:0000256" key="5">
    <source>
        <dbReference type="ARBA" id="ARBA00022598"/>
    </source>
</evidence>
<keyword evidence="5" id="KW-0436">Ligase</keyword>
<protein>
    <recommendedName>
        <fullName evidence="12">Tubulin--tyrosine ligase</fullName>
        <ecNumber evidence="11">6.3.2.25</ecNumber>
    </recommendedName>
</protein>